<dbReference type="PROSITE" id="PS50109">
    <property type="entry name" value="HIS_KIN"/>
    <property type="match status" value="1"/>
</dbReference>
<dbReference type="GO" id="GO:0005886">
    <property type="term" value="C:plasma membrane"/>
    <property type="evidence" value="ECO:0007669"/>
    <property type="project" value="UniProtKB-SubCell"/>
</dbReference>
<dbReference type="SMART" id="SM00073">
    <property type="entry name" value="HPT"/>
    <property type="match status" value="1"/>
</dbReference>
<evidence type="ECO:0000259" key="19">
    <source>
        <dbReference type="PROSITE" id="PS50885"/>
    </source>
</evidence>
<dbReference type="FunFam" id="3.30.565.10:FF:000010">
    <property type="entry name" value="Sensor histidine kinase RcsC"/>
    <property type="match status" value="1"/>
</dbReference>
<dbReference type="FunFam" id="1.10.287.130:FF:000003">
    <property type="entry name" value="Histidine kinase"/>
    <property type="match status" value="1"/>
</dbReference>
<dbReference type="InterPro" id="IPR005467">
    <property type="entry name" value="His_kinase_dom"/>
</dbReference>
<dbReference type="InterPro" id="IPR036641">
    <property type="entry name" value="HPT_dom_sf"/>
</dbReference>
<dbReference type="CDD" id="cd17546">
    <property type="entry name" value="REC_hyHK_CKI1_RcsC-like"/>
    <property type="match status" value="1"/>
</dbReference>
<dbReference type="PROSITE" id="PS50894">
    <property type="entry name" value="HPT"/>
    <property type="match status" value="1"/>
</dbReference>
<dbReference type="SMART" id="SM00448">
    <property type="entry name" value="REC"/>
    <property type="match status" value="1"/>
</dbReference>
<dbReference type="Pfam" id="PF00672">
    <property type="entry name" value="HAMP"/>
    <property type="match status" value="1"/>
</dbReference>
<keyword evidence="22" id="KW-1185">Reference proteome</keyword>
<evidence type="ECO:0000256" key="10">
    <source>
        <dbReference type="ARBA" id="ARBA00022840"/>
    </source>
</evidence>
<dbReference type="PRINTS" id="PR00344">
    <property type="entry name" value="BCTRLSENSOR"/>
</dbReference>
<dbReference type="InterPro" id="IPR003661">
    <property type="entry name" value="HisK_dim/P_dom"/>
</dbReference>
<dbReference type="Gene3D" id="3.30.565.10">
    <property type="entry name" value="Histidine kinase-like ATPase, C-terminal domain"/>
    <property type="match status" value="1"/>
</dbReference>
<dbReference type="AlphaFoldDB" id="A0A8J7FCF7"/>
<dbReference type="Gene3D" id="1.10.287.130">
    <property type="match status" value="1"/>
</dbReference>
<comment type="catalytic activity">
    <reaction evidence="1">
        <text>ATP + protein L-histidine = ADP + protein N-phospho-L-histidine.</text>
        <dbReference type="EC" id="2.7.13.3"/>
    </reaction>
</comment>
<evidence type="ECO:0000256" key="13">
    <source>
        <dbReference type="ARBA" id="ARBA00023136"/>
    </source>
</evidence>
<dbReference type="InterPro" id="IPR003660">
    <property type="entry name" value="HAMP_dom"/>
</dbReference>
<keyword evidence="11 16" id="KW-1133">Transmembrane helix</keyword>
<evidence type="ECO:0000259" key="18">
    <source>
        <dbReference type="PROSITE" id="PS50110"/>
    </source>
</evidence>
<keyword evidence="6" id="KW-0808">Transferase</keyword>
<dbReference type="EC" id="2.7.13.3" evidence="3"/>
<accession>A0A8J7FCF7</accession>
<dbReference type="CDD" id="cd06225">
    <property type="entry name" value="HAMP"/>
    <property type="match status" value="1"/>
</dbReference>
<keyword evidence="8" id="KW-0547">Nucleotide-binding</keyword>
<evidence type="ECO:0000256" key="6">
    <source>
        <dbReference type="ARBA" id="ARBA00022679"/>
    </source>
</evidence>
<evidence type="ECO:0000259" key="20">
    <source>
        <dbReference type="PROSITE" id="PS50894"/>
    </source>
</evidence>
<evidence type="ECO:0000256" key="15">
    <source>
        <dbReference type="PROSITE-ProRule" id="PRU00169"/>
    </source>
</evidence>
<evidence type="ECO:0000256" key="3">
    <source>
        <dbReference type="ARBA" id="ARBA00012438"/>
    </source>
</evidence>
<proteinExistence type="predicted"/>
<evidence type="ECO:0000256" key="2">
    <source>
        <dbReference type="ARBA" id="ARBA00004651"/>
    </source>
</evidence>
<dbReference type="SUPFAM" id="SSF47226">
    <property type="entry name" value="Histidine-containing phosphotransfer domain, HPT domain"/>
    <property type="match status" value="1"/>
</dbReference>
<dbReference type="InterPro" id="IPR011006">
    <property type="entry name" value="CheY-like_superfamily"/>
</dbReference>
<dbReference type="Gene3D" id="1.20.120.160">
    <property type="entry name" value="HPT domain"/>
    <property type="match status" value="1"/>
</dbReference>
<dbReference type="SMART" id="SM00304">
    <property type="entry name" value="HAMP"/>
    <property type="match status" value="1"/>
</dbReference>
<dbReference type="InterPro" id="IPR036097">
    <property type="entry name" value="HisK_dim/P_sf"/>
</dbReference>
<dbReference type="CDD" id="cd16922">
    <property type="entry name" value="HATPase_EvgS-ArcB-TorS-like"/>
    <property type="match status" value="1"/>
</dbReference>
<dbReference type="PANTHER" id="PTHR45339:SF1">
    <property type="entry name" value="HYBRID SIGNAL TRANSDUCTION HISTIDINE KINASE J"/>
    <property type="match status" value="1"/>
</dbReference>
<dbReference type="PANTHER" id="PTHR45339">
    <property type="entry name" value="HYBRID SIGNAL TRANSDUCTION HISTIDINE KINASE J"/>
    <property type="match status" value="1"/>
</dbReference>
<protein>
    <recommendedName>
        <fullName evidence="3">histidine kinase</fullName>
        <ecNumber evidence="3">2.7.13.3</ecNumber>
    </recommendedName>
</protein>
<evidence type="ECO:0000313" key="21">
    <source>
        <dbReference type="EMBL" id="MBE9397164.1"/>
    </source>
</evidence>
<sequence>MNLNGKIVSPVVFCLAVFLILIEFAFIPYFEQRQLEAIISGEQSELEVLAPIIAEEIIAGDIAKIYSILAQQEKMHADESGAGITLRDASGMQIYPMHDRSAAINKSQDDYRFLTQKVDWGNESIGLLTYGLEIKRELKQVHEQLAWLRIATITLCLVIILVSGWWIRRLIVRQIVQLRDAAQELEKGNYDSALEADTSDEIGDLIRSFNKMRLTIKEKNTNLTAAMLQAEEATKTKGEFLANMSHEIRTPMNAVIGLSFLALETELSSKQRDYLTKIQSSAKNLLGIINDILDFSKIEAGHMEIDHSSFRLDDVLESVCTVIGLKAEEKNLELRIQRDCRIPSNLMGDSLRLTQILLNIANNAVKFTHAGEVSVTARLQAHTGDQVQIRFELKDTGIGMSQDQISRLFSSFSQADASTTRIYGGTGLGLAICKQLSELMDGTIEVHSTPAQGSLFCVTLPFSIDHQSTSTNHHGIFEGKHAEMINCNEQIAETLASFGLKTLNNAPISTNDLDALKEKLQQTSADLLILQDSTSDQHSLLNLINTFHTSVVGEKQIPMLILTSTNNAKAVNNQSESPQVRALSSLVTPSSIFDALAEIMDLVRLCDTQNKTEDLSRQGIDRLLGAHVLLAEDNAINTEVARNMLERLGVNVTTAENGAEAVNKLQNQTVDLVLMDIQMPVMDGYQATQQIRKMPQHSNLPIIALTAHAMKGDREKSLKANMNGHLTKPIDPEELYTELIRWIDPKPERSSAKTEETVRPSALSAYVLPTELPGIDIDSALKRLSYDKALYGSLLTRFFQEQSSTPHVLQDLMQKGDLDSAYALAHKIKGAAGNLGMKNVQGCATALEHALKLDNTEHVDVVREFEAALQEVLLAISQMLETNTVSTPDNINEIETDKVQSLIDTLLPLLNSGDIASLEQSDSLLNQLKDTQYESLASDVRKYTHNFEFEQAASQLSELHLGLE</sequence>
<dbReference type="Pfam" id="PF01627">
    <property type="entry name" value="Hpt"/>
    <property type="match status" value="1"/>
</dbReference>
<dbReference type="SMART" id="SM00388">
    <property type="entry name" value="HisKA"/>
    <property type="match status" value="1"/>
</dbReference>
<dbReference type="InterPro" id="IPR008207">
    <property type="entry name" value="Sig_transdc_His_kin_Hpt_dom"/>
</dbReference>
<dbReference type="InterPro" id="IPR003594">
    <property type="entry name" value="HATPase_dom"/>
</dbReference>
<feature type="domain" description="HPt" evidence="20">
    <location>
        <begin position="787"/>
        <end position="883"/>
    </location>
</feature>
<evidence type="ECO:0000256" key="7">
    <source>
        <dbReference type="ARBA" id="ARBA00022692"/>
    </source>
</evidence>
<feature type="domain" description="HAMP" evidence="19">
    <location>
        <begin position="169"/>
        <end position="221"/>
    </location>
</feature>
<evidence type="ECO:0000259" key="17">
    <source>
        <dbReference type="PROSITE" id="PS50109"/>
    </source>
</evidence>
<gene>
    <name evidence="21" type="ORF">IOQ59_07825</name>
</gene>
<keyword evidence="9" id="KW-0418">Kinase</keyword>
<keyword evidence="5 15" id="KW-0597">Phosphoprotein</keyword>
<comment type="subcellular location">
    <subcellularLocation>
        <location evidence="2">Cell membrane</location>
        <topology evidence="2">Multi-pass membrane protein</topology>
    </subcellularLocation>
</comment>
<dbReference type="SUPFAM" id="SSF55874">
    <property type="entry name" value="ATPase domain of HSP90 chaperone/DNA topoisomerase II/histidine kinase"/>
    <property type="match status" value="1"/>
</dbReference>
<dbReference type="RefSeq" id="WP_193952710.1">
    <property type="nucleotide sequence ID" value="NZ_JADEYS010000006.1"/>
</dbReference>
<feature type="transmembrane region" description="Helical" evidence="16">
    <location>
        <begin position="6"/>
        <end position="30"/>
    </location>
</feature>
<evidence type="ECO:0000256" key="14">
    <source>
        <dbReference type="PROSITE-ProRule" id="PRU00110"/>
    </source>
</evidence>
<dbReference type="EMBL" id="JADEYS010000006">
    <property type="protein sequence ID" value="MBE9397164.1"/>
    <property type="molecule type" value="Genomic_DNA"/>
</dbReference>
<evidence type="ECO:0000256" key="8">
    <source>
        <dbReference type="ARBA" id="ARBA00022741"/>
    </source>
</evidence>
<dbReference type="PROSITE" id="PS50885">
    <property type="entry name" value="HAMP"/>
    <property type="match status" value="1"/>
</dbReference>
<evidence type="ECO:0000256" key="12">
    <source>
        <dbReference type="ARBA" id="ARBA00023012"/>
    </source>
</evidence>
<reference evidence="21" key="1">
    <citation type="submission" date="2020-10" db="EMBL/GenBank/DDBJ databases">
        <title>Bacterium isolated from coastal waters sediment.</title>
        <authorList>
            <person name="Chen R.-J."/>
            <person name="Lu D.-C."/>
            <person name="Zhu K.-L."/>
            <person name="Du Z.-J."/>
        </authorList>
    </citation>
    <scope>NUCLEOTIDE SEQUENCE</scope>
    <source>
        <strain evidence="21">N1Y112</strain>
    </source>
</reference>
<evidence type="ECO:0000256" key="11">
    <source>
        <dbReference type="ARBA" id="ARBA00022989"/>
    </source>
</evidence>
<dbReference type="PROSITE" id="PS50110">
    <property type="entry name" value="RESPONSE_REGULATORY"/>
    <property type="match status" value="1"/>
</dbReference>
<dbReference type="SMART" id="SM00387">
    <property type="entry name" value="HATPase_c"/>
    <property type="match status" value="1"/>
</dbReference>
<organism evidence="21 22">
    <name type="scientific">Pontibacterium sinense</name>
    <dbReference type="NCBI Taxonomy" id="2781979"/>
    <lineage>
        <taxon>Bacteria</taxon>
        <taxon>Pseudomonadati</taxon>
        <taxon>Pseudomonadota</taxon>
        <taxon>Gammaproteobacteria</taxon>
        <taxon>Oceanospirillales</taxon>
        <taxon>Oceanospirillaceae</taxon>
        <taxon>Pontibacterium</taxon>
    </lineage>
</organism>
<dbReference type="InterPro" id="IPR036890">
    <property type="entry name" value="HATPase_C_sf"/>
</dbReference>
<evidence type="ECO:0000256" key="16">
    <source>
        <dbReference type="SAM" id="Phobius"/>
    </source>
</evidence>
<evidence type="ECO:0000256" key="5">
    <source>
        <dbReference type="ARBA" id="ARBA00022553"/>
    </source>
</evidence>
<feature type="modified residue" description="4-aspartylphosphate" evidence="15">
    <location>
        <position position="676"/>
    </location>
</feature>
<dbReference type="InterPro" id="IPR004358">
    <property type="entry name" value="Sig_transdc_His_kin-like_C"/>
</dbReference>
<dbReference type="GO" id="GO:0000155">
    <property type="term" value="F:phosphorelay sensor kinase activity"/>
    <property type="evidence" value="ECO:0007669"/>
    <property type="project" value="InterPro"/>
</dbReference>
<dbReference type="Pfam" id="PF02518">
    <property type="entry name" value="HATPase_c"/>
    <property type="match status" value="1"/>
</dbReference>
<dbReference type="Gene3D" id="6.10.340.10">
    <property type="match status" value="1"/>
</dbReference>
<dbReference type="SUPFAM" id="SSF47384">
    <property type="entry name" value="Homodimeric domain of signal transducing histidine kinase"/>
    <property type="match status" value="1"/>
</dbReference>
<keyword evidence="4" id="KW-1003">Cell membrane</keyword>
<dbReference type="SUPFAM" id="SSF158472">
    <property type="entry name" value="HAMP domain-like"/>
    <property type="match status" value="1"/>
</dbReference>
<feature type="modified residue" description="Phosphohistidine" evidence="14">
    <location>
        <position position="826"/>
    </location>
</feature>
<dbReference type="GO" id="GO:0005524">
    <property type="term" value="F:ATP binding"/>
    <property type="evidence" value="ECO:0007669"/>
    <property type="project" value="UniProtKB-KW"/>
</dbReference>
<evidence type="ECO:0000256" key="1">
    <source>
        <dbReference type="ARBA" id="ARBA00000085"/>
    </source>
</evidence>
<keyword evidence="13 16" id="KW-0472">Membrane</keyword>
<name>A0A8J7FCF7_9GAMM</name>
<keyword evidence="10" id="KW-0067">ATP-binding</keyword>
<dbReference type="CDD" id="cd00082">
    <property type="entry name" value="HisKA"/>
    <property type="match status" value="1"/>
</dbReference>
<dbReference type="Pfam" id="PF00512">
    <property type="entry name" value="HisKA"/>
    <property type="match status" value="1"/>
</dbReference>
<dbReference type="Pfam" id="PF00072">
    <property type="entry name" value="Response_reg"/>
    <property type="match status" value="1"/>
</dbReference>
<dbReference type="InterPro" id="IPR001789">
    <property type="entry name" value="Sig_transdc_resp-reg_receiver"/>
</dbReference>
<evidence type="ECO:0000256" key="4">
    <source>
        <dbReference type="ARBA" id="ARBA00022475"/>
    </source>
</evidence>
<dbReference type="SUPFAM" id="SSF52172">
    <property type="entry name" value="CheY-like"/>
    <property type="match status" value="1"/>
</dbReference>
<feature type="transmembrane region" description="Helical" evidence="16">
    <location>
        <begin position="146"/>
        <end position="167"/>
    </location>
</feature>
<feature type="domain" description="Response regulatory" evidence="18">
    <location>
        <begin position="627"/>
        <end position="743"/>
    </location>
</feature>
<evidence type="ECO:0000256" key="9">
    <source>
        <dbReference type="ARBA" id="ARBA00022777"/>
    </source>
</evidence>
<dbReference type="Gene3D" id="3.40.50.2300">
    <property type="match status" value="1"/>
</dbReference>
<comment type="caution">
    <text evidence="21">The sequence shown here is derived from an EMBL/GenBank/DDBJ whole genome shotgun (WGS) entry which is preliminary data.</text>
</comment>
<keyword evidence="12" id="KW-0902">Two-component regulatory system</keyword>
<dbReference type="Proteomes" id="UP000640333">
    <property type="component" value="Unassembled WGS sequence"/>
</dbReference>
<keyword evidence="7 16" id="KW-0812">Transmembrane</keyword>
<feature type="domain" description="Histidine kinase" evidence="17">
    <location>
        <begin position="243"/>
        <end position="464"/>
    </location>
</feature>
<evidence type="ECO:0000313" key="22">
    <source>
        <dbReference type="Proteomes" id="UP000640333"/>
    </source>
</evidence>